<dbReference type="Proteomes" id="UP000466442">
    <property type="component" value="Unassembled WGS sequence"/>
</dbReference>
<accession>A0A8S9WNS0</accession>
<dbReference type="EMBL" id="WIXP02000017">
    <property type="protein sequence ID" value="KAF6197821.1"/>
    <property type="molecule type" value="Genomic_DNA"/>
</dbReference>
<keyword evidence="2" id="KW-1185">Reference proteome</keyword>
<dbReference type="AlphaFoldDB" id="A0A8S9WNS0"/>
<protein>
    <submittedName>
        <fullName evidence="1">Uncharacterized protein</fullName>
    </submittedName>
</protein>
<organism evidence="1 2">
    <name type="scientific">Apolygus lucorum</name>
    <name type="common">Small green plant bug</name>
    <name type="synonym">Lygocoris lucorum</name>
    <dbReference type="NCBI Taxonomy" id="248454"/>
    <lineage>
        <taxon>Eukaryota</taxon>
        <taxon>Metazoa</taxon>
        <taxon>Ecdysozoa</taxon>
        <taxon>Arthropoda</taxon>
        <taxon>Hexapoda</taxon>
        <taxon>Insecta</taxon>
        <taxon>Pterygota</taxon>
        <taxon>Neoptera</taxon>
        <taxon>Paraneoptera</taxon>
        <taxon>Hemiptera</taxon>
        <taxon>Heteroptera</taxon>
        <taxon>Panheteroptera</taxon>
        <taxon>Cimicomorpha</taxon>
        <taxon>Miridae</taxon>
        <taxon>Mirini</taxon>
        <taxon>Apolygus</taxon>
    </lineage>
</organism>
<evidence type="ECO:0000313" key="1">
    <source>
        <dbReference type="EMBL" id="KAF6197821.1"/>
    </source>
</evidence>
<gene>
    <name evidence="1" type="ORF">GE061_008788</name>
</gene>
<name>A0A8S9WNS0_APOLU</name>
<reference evidence="1" key="1">
    <citation type="journal article" date="2021" name="Mol. Ecol. Resour.">
        <title>Apolygus lucorum genome provides insights into omnivorousness and mesophyll feeding.</title>
        <authorList>
            <person name="Liu Y."/>
            <person name="Liu H."/>
            <person name="Wang H."/>
            <person name="Huang T."/>
            <person name="Liu B."/>
            <person name="Yang B."/>
            <person name="Yin L."/>
            <person name="Li B."/>
            <person name="Zhang Y."/>
            <person name="Zhang S."/>
            <person name="Jiang F."/>
            <person name="Zhang X."/>
            <person name="Ren Y."/>
            <person name="Wang B."/>
            <person name="Wang S."/>
            <person name="Lu Y."/>
            <person name="Wu K."/>
            <person name="Fan W."/>
            <person name="Wang G."/>
        </authorList>
    </citation>
    <scope>NUCLEOTIDE SEQUENCE</scope>
    <source>
        <strain evidence="1">12Hb</strain>
    </source>
</reference>
<proteinExistence type="predicted"/>
<evidence type="ECO:0000313" key="2">
    <source>
        <dbReference type="Proteomes" id="UP000466442"/>
    </source>
</evidence>
<comment type="caution">
    <text evidence="1">The sequence shown here is derived from an EMBL/GenBank/DDBJ whole genome shotgun (WGS) entry which is preliminary data.</text>
</comment>
<sequence length="66" mass="7620">MGSVAAQIPKIRLRDKLEVEFRNSEEDCSSLEGWNRDFFTAGYSVVTSSTRKQQQERLLTTTQQHD</sequence>